<proteinExistence type="predicted"/>
<accession>A0ABS4GXV5</accession>
<evidence type="ECO:0000313" key="2">
    <source>
        <dbReference type="Proteomes" id="UP001519343"/>
    </source>
</evidence>
<sequence length="127" mass="14398">MIQSILSYLKSDSELSSLLQPTAQNPKIFEFEHSDLIDDPYIIYNYNPVNVEATTQNRVEFRVVSLNPSTMDAIAKAIMRLMNFKNKPGFISNGESIYHSAYVGGGRLKDPDDKTHQQILIFNVKSN</sequence>
<dbReference type="Proteomes" id="UP001519343">
    <property type="component" value="Unassembled WGS sequence"/>
</dbReference>
<gene>
    <name evidence="1" type="ORF">J2Z37_005139</name>
</gene>
<reference evidence="1 2" key="1">
    <citation type="submission" date="2021-03" db="EMBL/GenBank/DDBJ databases">
        <title>Genomic Encyclopedia of Type Strains, Phase IV (KMG-IV): sequencing the most valuable type-strain genomes for metagenomic binning, comparative biology and taxonomic classification.</title>
        <authorList>
            <person name="Goeker M."/>
        </authorList>
    </citation>
    <scope>NUCLEOTIDE SEQUENCE [LARGE SCALE GENOMIC DNA]</scope>
    <source>
        <strain evidence="1 2">DSM 24738</strain>
    </source>
</reference>
<name>A0ABS4GXV5_9BACL</name>
<protein>
    <submittedName>
        <fullName evidence="1">Uncharacterized protein</fullName>
    </submittedName>
</protein>
<dbReference type="EMBL" id="JAGGKT010000041">
    <property type="protein sequence ID" value="MBP1935102.1"/>
    <property type="molecule type" value="Genomic_DNA"/>
</dbReference>
<keyword evidence="2" id="KW-1185">Reference proteome</keyword>
<evidence type="ECO:0000313" key="1">
    <source>
        <dbReference type="EMBL" id="MBP1935102.1"/>
    </source>
</evidence>
<dbReference type="RefSeq" id="WP_209813061.1">
    <property type="nucleotide sequence ID" value="NZ_JAGGKT010000041.1"/>
</dbReference>
<organism evidence="1 2">
    <name type="scientific">Ammoniphilus resinae</name>
    <dbReference type="NCBI Taxonomy" id="861532"/>
    <lineage>
        <taxon>Bacteria</taxon>
        <taxon>Bacillati</taxon>
        <taxon>Bacillota</taxon>
        <taxon>Bacilli</taxon>
        <taxon>Bacillales</taxon>
        <taxon>Paenibacillaceae</taxon>
        <taxon>Aneurinibacillus group</taxon>
        <taxon>Ammoniphilus</taxon>
    </lineage>
</organism>
<comment type="caution">
    <text evidence="1">The sequence shown here is derived from an EMBL/GenBank/DDBJ whole genome shotgun (WGS) entry which is preliminary data.</text>
</comment>